<protein>
    <submittedName>
        <fullName evidence="2">Uncharacterized protein</fullName>
    </submittedName>
</protein>
<reference evidence="2 3" key="1">
    <citation type="journal article" date="2023" name="Mol. Biol. Evol.">
        <title>Genomics of Secondarily Temperate Adaptation in the Only Non-Antarctic Icefish.</title>
        <authorList>
            <person name="Rivera-Colon A.G."/>
            <person name="Rayamajhi N."/>
            <person name="Minhas B.F."/>
            <person name="Madrigal G."/>
            <person name="Bilyk K.T."/>
            <person name="Yoon V."/>
            <person name="Hune M."/>
            <person name="Gregory S."/>
            <person name="Cheng C.H.C."/>
            <person name="Catchen J.M."/>
        </authorList>
    </citation>
    <scope>NUCLEOTIDE SEQUENCE [LARGE SCALE GENOMIC DNA]</scope>
    <source>
        <strain evidence="2">JC2023a</strain>
    </source>
</reference>
<dbReference type="EMBL" id="JAULUE010002059">
    <property type="protein sequence ID" value="KAK5885786.1"/>
    <property type="molecule type" value="Genomic_DNA"/>
</dbReference>
<evidence type="ECO:0000313" key="2">
    <source>
        <dbReference type="EMBL" id="KAK5885786.1"/>
    </source>
</evidence>
<keyword evidence="3" id="KW-1185">Reference proteome</keyword>
<accession>A0AAN8GNI2</accession>
<dbReference type="AlphaFoldDB" id="A0AAN8GNI2"/>
<evidence type="ECO:0000313" key="3">
    <source>
        <dbReference type="Proteomes" id="UP001335648"/>
    </source>
</evidence>
<evidence type="ECO:0000256" key="1">
    <source>
        <dbReference type="SAM" id="MobiDB-lite"/>
    </source>
</evidence>
<comment type="caution">
    <text evidence="2">The sequence shown here is derived from an EMBL/GenBank/DDBJ whole genome shotgun (WGS) entry which is preliminary data.</text>
</comment>
<name>A0AAN8GNI2_9TELE</name>
<dbReference type="Proteomes" id="UP001335648">
    <property type="component" value="Unassembled WGS sequence"/>
</dbReference>
<proteinExistence type="predicted"/>
<sequence length="100" mass="10940">MMNNFPFLPFCSCSRSSSGCKSEPLYSRRIRSATGAGSAWGLDIPALETLRAPFSSAKHRRRSEDSEATEAGEQDPRAEQSAKVSGRLVFFSEAVQNSVH</sequence>
<organism evidence="2 3">
    <name type="scientific">Champsocephalus esox</name>
    <name type="common">pike icefish</name>
    <dbReference type="NCBI Taxonomy" id="159716"/>
    <lineage>
        <taxon>Eukaryota</taxon>
        <taxon>Metazoa</taxon>
        <taxon>Chordata</taxon>
        <taxon>Craniata</taxon>
        <taxon>Vertebrata</taxon>
        <taxon>Euteleostomi</taxon>
        <taxon>Actinopterygii</taxon>
        <taxon>Neopterygii</taxon>
        <taxon>Teleostei</taxon>
        <taxon>Neoteleostei</taxon>
        <taxon>Acanthomorphata</taxon>
        <taxon>Eupercaria</taxon>
        <taxon>Perciformes</taxon>
        <taxon>Notothenioidei</taxon>
        <taxon>Channichthyidae</taxon>
        <taxon>Champsocephalus</taxon>
    </lineage>
</organism>
<gene>
    <name evidence="2" type="ORF">CesoFtcFv8_016886</name>
</gene>
<feature type="region of interest" description="Disordered" evidence="1">
    <location>
        <begin position="53"/>
        <end position="84"/>
    </location>
</feature>